<dbReference type="EMBL" id="BHEO01000008">
    <property type="protein sequence ID" value="GBU05879.1"/>
    <property type="molecule type" value="Genomic_DNA"/>
</dbReference>
<evidence type="ECO:0000313" key="5">
    <source>
        <dbReference type="EMBL" id="TCS67866.1"/>
    </source>
</evidence>
<evidence type="ECO:0000259" key="3">
    <source>
        <dbReference type="PROSITE" id="PS50893"/>
    </source>
</evidence>
<dbReference type="Pfam" id="PF00005">
    <property type="entry name" value="ABC_tran"/>
    <property type="match status" value="1"/>
</dbReference>
<dbReference type="RefSeq" id="WP_116442071.1">
    <property type="nucleotide sequence ID" value="NZ_BHEO01000008.1"/>
</dbReference>
<dbReference type="SUPFAM" id="SSF52540">
    <property type="entry name" value="P-loop containing nucleoside triphosphate hydrolases"/>
    <property type="match status" value="1"/>
</dbReference>
<dbReference type="InterPro" id="IPR003593">
    <property type="entry name" value="AAA+_ATPase"/>
</dbReference>
<evidence type="ECO:0000313" key="7">
    <source>
        <dbReference type="Proteomes" id="UP000702954"/>
    </source>
</evidence>
<comment type="caution">
    <text evidence="5">The sequence shown here is derived from an EMBL/GenBank/DDBJ whole genome shotgun (WGS) entry which is preliminary data.</text>
</comment>
<dbReference type="GO" id="GO:0016887">
    <property type="term" value="F:ATP hydrolysis activity"/>
    <property type="evidence" value="ECO:0007669"/>
    <property type="project" value="InterPro"/>
</dbReference>
<gene>
    <name evidence="5" type="ORF">EDD74_1132</name>
    <name evidence="4" type="ORF">FAEUMB_24200</name>
</gene>
<dbReference type="PANTHER" id="PTHR43158:SF10">
    <property type="entry name" value="ABC TRANSPORTER ATP-BINDING PROTEIN YTRB"/>
    <property type="match status" value="1"/>
</dbReference>
<dbReference type="PANTHER" id="PTHR43158">
    <property type="entry name" value="SKFA PEPTIDE EXPORT ATP-BINDING PROTEIN SKFE"/>
    <property type="match status" value="1"/>
</dbReference>
<dbReference type="EMBL" id="SLZV01000013">
    <property type="protein sequence ID" value="TCS67866.1"/>
    <property type="molecule type" value="Genomic_DNA"/>
</dbReference>
<evidence type="ECO:0000313" key="4">
    <source>
        <dbReference type="EMBL" id="GBU05879.1"/>
    </source>
</evidence>
<organism evidence="5 6">
    <name type="scientific">Faecalimonas umbilicata</name>
    <dbReference type="NCBI Taxonomy" id="1912855"/>
    <lineage>
        <taxon>Bacteria</taxon>
        <taxon>Bacillati</taxon>
        <taxon>Bacillota</taxon>
        <taxon>Clostridia</taxon>
        <taxon>Lachnospirales</taxon>
        <taxon>Lachnospiraceae</taxon>
        <taxon>Faecalimonas</taxon>
    </lineage>
</organism>
<accession>A0A4R3JQ82</accession>
<name>A0A4R3JQ82_9FIRM</name>
<sequence length="299" mass="33947">MIHISHLTKTFCSASALSNVNLEIPDNAIFGLLGTNGAGKSTLLRILAGILNADSGEIFIDGEKLTDTSKVRQMIFYLSNDQYYFPGATPQTMLFFYEKMYPGFDRERFLKLLSDFQLDSTKKLHTFSKGMKKQVFLIAGICCNAPILLCDEVFDGLDPVVRQSVKNLLQNELRCRPFTPVIASHNLSELEGLCHHIGILHRGGILLSREITALEYGVHKFQCVFSSDEREFLFHALTILRYEQRGFLTTMLVRGDFSEIQTILASRSPVCYESLPLSLEEIFIYETERIGYDIKELVY</sequence>
<dbReference type="AlphaFoldDB" id="A0A4R3JQ82"/>
<reference evidence="5 6" key="2">
    <citation type="submission" date="2019-03" db="EMBL/GenBank/DDBJ databases">
        <title>Genomic Encyclopedia of Type Strains, Phase IV (KMG-IV): sequencing the most valuable type-strain genomes for metagenomic binning, comparative biology and taxonomic classification.</title>
        <authorList>
            <person name="Goeker M."/>
        </authorList>
    </citation>
    <scope>NUCLEOTIDE SEQUENCE [LARGE SCALE GENOMIC DNA]</scope>
    <source>
        <strain evidence="5 6">DSM 103426</strain>
    </source>
</reference>
<dbReference type="InterPro" id="IPR003439">
    <property type="entry name" value="ABC_transporter-like_ATP-bd"/>
</dbReference>
<dbReference type="CDD" id="cd03230">
    <property type="entry name" value="ABC_DR_subfamily_A"/>
    <property type="match status" value="1"/>
</dbReference>
<keyword evidence="2 5" id="KW-0067">ATP-binding</keyword>
<proteinExistence type="predicted"/>
<dbReference type="Gene3D" id="3.40.50.300">
    <property type="entry name" value="P-loop containing nucleotide triphosphate hydrolases"/>
    <property type="match status" value="1"/>
</dbReference>
<dbReference type="InterPro" id="IPR027417">
    <property type="entry name" value="P-loop_NTPase"/>
</dbReference>
<dbReference type="Proteomes" id="UP000294613">
    <property type="component" value="Unassembled WGS sequence"/>
</dbReference>
<dbReference type="Proteomes" id="UP000702954">
    <property type="component" value="Unassembled WGS sequence"/>
</dbReference>
<evidence type="ECO:0000313" key="6">
    <source>
        <dbReference type="Proteomes" id="UP000294613"/>
    </source>
</evidence>
<evidence type="ECO:0000256" key="1">
    <source>
        <dbReference type="ARBA" id="ARBA00022741"/>
    </source>
</evidence>
<keyword evidence="7" id="KW-1185">Reference proteome</keyword>
<keyword evidence="1" id="KW-0547">Nucleotide-binding</keyword>
<feature type="domain" description="ABC transporter" evidence="3">
    <location>
        <begin position="2"/>
        <end position="227"/>
    </location>
</feature>
<dbReference type="GO" id="GO:0005524">
    <property type="term" value="F:ATP binding"/>
    <property type="evidence" value="ECO:0007669"/>
    <property type="project" value="UniProtKB-KW"/>
</dbReference>
<protein>
    <submittedName>
        <fullName evidence="4">ABC transporter ATP-binding protein</fullName>
    </submittedName>
    <submittedName>
        <fullName evidence="5">ABC-2 type transport system ATP-binding protein</fullName>
    </submittedName>
</protein>
<reference evidence="4 7" key="1">
    <citation type="journal article" date="2018" name="Int. J. Syst. Evol. Microbiol.">
        <title>Draft Genome Sequence of Faecalimonas umbilicata JCM 30896T, an Acetate-Producing Bacterium Isolated from Human Feces.</title>
        <authorList>
            <person name="Sakamoto M."/>
            <person name="Ikeyama N."/>
            <person name="Yuki M."/>
            <person name="Ohkuma M."/>
        </authorList>
    </citation>
    <scope>NUCLEOTIDE SEQUENCE [LARGE SCALE GENOMIC DNA]</scope>
    <source>
        <strain evidence="4 7">EGH7</strain>
    </source>
</reference>
<dbReference type="PROSITE" id="PS50893">
    <property type="entry name" value="ABC_TRANSPORTER_2"/>
    <property type="match status" value="1"/>
</dbReference>
<dbReference type="SMART" id="SM00382">
    <property type="entry name" value="AAA"/>
    <property type="match status" value="1"/>
</dbReference>
<evidence type="ECO:0000256" key="2">
    <source>
        <dbReference type="ARBA" id="ARBA00022840"/>
    </source>
</evidence>